<dbReference type="EMBL" id="CAJJDN010000094">
    <property type="protein sequence ID" value="CAD8109858.1"/>
    <property type="molecule type" value="Genomic_DNA"/>
</dbReference>
<comment type="caution">
    <text evidence="1">The sequence shown here is derived from an EMBL/GenBank/DDBJ whole genome shotgun (WGS) entry which is preliminary data.</text>
</comment>
<evidence type="ECO:0000313" key="1">
    <source>
        <dbReference type="EMBL" id="CAD8109858.1"/>
    </source>
</evidence>
<keyword evidence="2" id="KW-1185">Reference proteome</keyword>
<dbReference type="Proteomes" id="UP000692954">
    <property type="component" value="Unassembled WGS sequence"/>
</dbReference>
<sequence>MANEQRDTKIVELFQEYQQDQDLNGFISAVKKLSQQDQIKKQFEDLLKKLQKEGQLKIDDYMLYVINQRINEQRIKGVFELYLFNKNIEDFVESIKSISKLLQQELILQTLNQFEREKLLDERKLSILREKAYDYHKDYQKLLGAFSLYFEQAQTDQEEAKKEILETLNLFN</sequence>
<protein>
    <submittedName>
        <fullName evidence="1">Uncharacterized protein</fullName>
    </submittedName>
</protein>
<evidence type="ECO:0000313" key="2">
    <source>
        <dbReference type="Proteomes" id="UP000692954"/>
    </source>
</evidence>
<accession>A0A8S1Q331</accession>
<proteinExistence type="predicted"/>
<dbReference type="OrthoDB" id="303187at2759"/>
<reference evidence="1" key="1">
    <citation type="submission" date="2021-01" db="EMBL/GenBank/DDBJ databases">
        <authorList>
            <consortium name="Genoscope - CEA"/>
            <person name="William W."/>
        </authorList>
    </citation>
    <scope>NUCLEOTIDE SEQUENCE</scope>
</reference>
<dbReference type="AlphaFoldDB" id="A0A8S1Q331"/>
<name>A0A8S1Q331_9CILI</name>
<gene>
    <name evidence="1" type="ORF">PSON_ATCC_30995.1.T0940165</name>
</gene>
<organism evidence="1 2">
    <name type="scientific">Paramecium sonneborni</name>
    <dbReference type="NCBI Taxonomy" id="65129"/>
    <lineage>
        <taxon>Eukaryota</taxon>
        <taxon>Sar</taxon>
        <taxon>Alveolata</taxon>
        <taxon>Ciliophora</taxon>
        <taxon>Intramacronucleata</taxon>
        <taxon>Oligohymenophorea</taxon>
        <taxon>Peniculida</taxon>
        <taxon>Parameciidae</taxon>
        <taxon>Paramecium</taxon>
    </lineage>
</organism>